<evidence type="ECO:0000313" key="4">
    <source>
        <dbReference type="Proteomes" id="UP001148018"/>
    </source>
</evidence>
<dbReference type="PANTHER" id="PTHR31606:SF2">
    <property type="entry name" value="POSTACROSOMAL SHEATH WW DOMAIN-BINDING PROTEIN"/>
    <property type="match status" value="1"/>
</dbReference>
<dbReference type="SUPFAM" id="SSF50729">
    <property type="entry name" value="PH domain-like"/>
    <property type="match status" value="1"/>
</dbReference>
<feature type="domain" description="GRAM" evidence="2">
    <location>
        <begin position="40"/>
        <end position="130"/>
    </location>
</feature>
<feature type="region of interest" description="Disordered" evidence="1">
    <location>
        <begin position="168"/>
        <end position="215"/>
    </location>
</feature>
<dbReference type="OrthoDB" id="1259151at2759"/>
<accession>A0A9Q0E6C3</accession>
<feature type="compositionally biased region" description="Pro residues" evidence="1">
    <location>
        <begin position="189"/>
        <end position="215"/>
    </location>
</feature>
<dbReference type="InterPro" id="IPR004182">
    <property type="entry name" value="GRAM"/>
</dbReference>
<dbReference type="InterPro" id="IPR044852">
    <property type="entry name" value="WBP2-like"/>
</dbReference>
<evidence type="ECO:0000259" key="2">
    <source>
        <dbReference type="Pfam" id="PF02893"/>
    </source>
</evidence>
<feature type="region of interest" description="Disordered" evidence="1">
    <location>
        <begin position="273"/>
        <end position="298"/>
    </location>
</feature>
<gene>
    <name evidence="3" type="ORF">NHX12_032014</name>
</gene>
<reference evidence="3" key="1">
    <citation type="submission" date="2022-07" db="EMBL/GenBank/DDBJ databases">
        <title>Chromosome-level genome of Muraenolepis orangiensis.</title>
        <authorList>
            <person name="Kim J."/>
        </authorList>
    </citation>
    <scope>NUCLEOTIDE SEQUENCE</scope>
    <source>
        <strain evidence="3">KU_S4_2022</strain>
        <tissue evidence="3">Muscle</tissue>
    </source>
</reference>
<evidence type="ECO:0000256" key="1">
    <source>
        <dbReference type="SAM" id="MobiDB-lite"/>
    </source>
</evidence>
<feature type="region of interest" description="Disordered" evidence="1">
    <location>
        <begin position="131"/>
        <end position="152"/>
    </location>
</feature>
<dbReference type="GO" id="GO:0003713">
    <property type="term" value="F:transcription coactivator activity"/>
    <property type="evidence" value="ECO:0007669"/>
    <property type="project" value="InterPro"/>
</dbReference>
<dbReference type="PRINTS" id="PR01217">
    <property type="entry name" value="PRICHEXTENSN"/>
</dbReference>
<evidence type="ECO:0000313" key="3">
    <source>
        <dbReference type="EMBL" id="KAJ3601041.1"/>
    </source>
</evidence>
<proteinExistence type="predicted"/>
<dbReference type="CDD" id="cd13214">
    <property type="entry name" value="PH-GRAM_WBP2"/>
    <property type="match status" value="1"/>
</dbReference>
<comment type="caution">
    <text evidence="3">The sequence shown here is derived from an EMBL/GenBank/DDBJ whole genome shotgun (WGS) entry which is preliminary data.</text>
</comment>
<organism evidence="3 4">
    <name type="scientific">Muraenolepis orangiensis</name>
    <name type="common">Patagonian moray cod</name>
    <dbReference type="NCBI Taxonomy" id="630683"/>
    <lineage>
        <taxon>Eukaryota</taxon>
        <taxon>Metazoa</taxon>
        <taxon>Chordata</taxon>
        <taxon>Craniata</taxon>
        <taxon>Vertebrata</taxon>
        <taxon>Euteleostomi</taxon>
        <taxon>Actinopterygii</taxon>
        <taxon>Neopterygii</taxon>
        <taxon>Teleostei</taxon>
        <taxon>Neoteleostei</taxon>
        <taxon>Acanthomorphata</taxon>
        <taxon>Zeiogadaria</taxon>
        <taxon>Gadariae</taxon>
        <taxon>Gadiformes</taxon>
        <taxon>Muraenolepidoidei</taxon>
        <taxon>Muraenolepididae</taxon>
        <taxon>Muraenolepis</taxon>
    </lineage>
</organism>
<keyword evidence="4" id="KW-1185">Reference proteome</keyword>
<dbReference type="Pfam" id="PF02893">
    <property type="entry name" value="GRAM"/>
    <property type="match status" value="1"/>
</dbReference>
<sequence>MSLNRNHTQSGGVLIHNGESVLKDCTNVELSFSDVSGKTDLLKGTKKGSVYLTPYRLVFVSSNKDCMGSCMFPYYLMKGCSIEQPVFSANYIKGTVSAEPGGGWEGKASFKMSFQSGGAITLGQDLFKLATNASRPPPAQHGGPSFGYPSPGGMNAYPPAPPAYPYSPAAQPNGFYQPPSPQQNGFYQTPPPQPNGFYQAPPPQPNGFYQAPPPGNMGYPFPTTAAGVYPSAPAYMPPPPAYPGPPQVWSSPPPGNPKAVEAAGRAYYNPTDPHHVYMPMEQPPPYAPYQGAPEKKNN</sequence>
<protein>
    <recommendedName>
        <fullName evidence="2">GRAM domain-containing protein</fullName>
    </recommendedName>
</protein>
<feature type="compositionally biased region" description="Low complexity" evidence="1">
    <location>
        <begin position="142"/>
        <end position="152"/>
    </location>
</feature>
<dbReference type="EMBL" id="JANIIK010000047">
    <property type="protein sequence ID" value="KAJ3601041.1"/>
    <property type="molecule type" value="Genomic_DNA"/>
</dbReference>
<dbReference type="GO" id="GO:0031490">
    <property type="term" value="F:chromatin DNA binding"/>
    <property type="evidence" value="ECO:0007669"/>
    <property type="project" value="TreeGrafter"/>
</dbReference>
<dbReference type="GO" id="GO:0005634">
    <property type="term" value="C:nucleus"/>
    <property type="evidence" value="ECO:0007669"/>
    <property type="project" value="TreeGrafter"/>
</dbReference>
<name>A0A9Q0E6C3_9TELE</name>
<dbReference type="PANTHER" id="PTHR31606">
    <property type="entry name" value="WW DOMAIN BINDING PROTEIN 2, ISOFORM E"/>
    <property type="match status" value="1"/>
</dbReference>
<dbReference type="Proteomes" id="UP001148018">
    <property type="component" value="Unassembled WGS sequence"/>
</dbReference>
<dbReference type="AlphaFoldDB" id="A0A9Q0E6C3"/>